<evidence type="ECO:0000256" key="3">
    <source>
        <dbReference type="ARBA" id="ARBA00023004"/>
    </source>
</evidence>
<dbReference type="GO" id="GO:0046872">
    <property type="term" value="F:metal ion binding"/>
    <property type="evidence" value="ECO:0007669"/>
    <property type="project" value="UniProtKB-KW"/>
</dbReference>
<keyword evidence="4" id="KW-0411">Iron-sulfur</keyword>
<keyword evidence="1" id="KW-0949">S-adenosyl-L-methionine</keyword>
<evidence type="ECO:0000256" key="2">
    <source>
        <dbReference type="ARBA" id="ARBA00022723"/>
    </source>
</evidence>
<evidence type="ECO:0000259" key="5">
    <source>
        <dbReference type="PROSITE" id="PS51918"/>
    </source>
</evidence>
<protein>
    <recommendedName>
        <fullName evidence="5">Radical SAM core domain-containing protein</fullName>
    </recommendedName>
</protein>
<keyword evidence="3" id="KW-0408">Iron</keyword>
<sequence length="408" mass="45005">MAFMSSNSAQSESINNPGFLKVDLLLKGIYLDKSARESDQIKRALAISKDLGLSSELDILLPCQIIVNVAFEEDASSTPYSLIKKNGSFLVSTGDESVEVEVIAPPPYYDKKTKTGVPFANIAKLYGEYLIVSPTRECEFLTKDLACFYCDVESRVDKKRSVEEVIETIKAVSKSNPVNLVCLNTGYEATPDGGIKAIEPYIKEIKKRFDVLVAVQAQPPLEDEWIDYTYALGVDSLAYNLEVYDPDIFAKIAPGKQQVIGRTRYLEALRRAAKVFPKGAVVSNLIIGIEPISSTIKGINALASMGVIPTLPILNTSSDELESAESLSVDDIAKVFLHLNRTLRKYKIADSWVSHANIAMNAIDGTHFGGDAAYKSRLDNLLKSRRGSKIARNLTKIRRSLRVKKVKD</sequence>
<organism evidence="6">
    <name type="scientific">marine sediment metagenome</name>
    <dbReference type="NCBI Taxonomy" id="412755"/>
    <lineage>
        <taxon>unclassified sequences</taxon>
        <taxon>metagenomes</taxon>
        <taxon>ecological metagenomes</taxon>
    </lineage>
</organism>
<dbReference type="InterPro" id="IPR058240">
    <property type="entry name" value="rSAM_sf"/>
</dbReference>
<gene>
    <name evidence="6" type="ORF">LCGC14_0975520</name>
</gene>
<reference evidence="6" key="1">
    <citation type="journal article" date="2015" name="Nature">
        <title>Complex archaea that bridge the gap between prokaryotes and eukaryotes.</title>
        <authorList>
            <person name="Spang A."/>
            <person name="Saw J.H."/>
            <person name="Jorgensen S.L."/>
            <person name="Zaremba-Niedzwiedzka K."/>
            <person name="Martijn J."/>
            <person name="Lind A.E."/>
            <person name="van Eijk R."/>
            <person name="Schleper C."/>
            <person name="Guy L."/>
            <person name="Ettema T.J."/>
        </authorList>
    </citation>
    <scope>NUCLEOTIDE SEQUENCE</scope>
</reference>
<dbReference type="CDD" id="cd01335">
    <property type="entry name" value="Radical_SAM"/>
    <property type="match status" value="1"/>
</dbReference>
<proteinExistence type="predicted"/>
<keyword evidence="2" id="KW-0479">Metal-binding</keyword>
<evidence type="ECO:0000256" key="4">
    <source>
        <dbReference type="ARBA" id="ARBA00023014"/>
    </source>
</evidence>
<comment type="caution">
    <text evidence="6">The sequence shown here is derived from an EMBL/GenBank/DDBJ whole genome shotgun (WGS) entry which is preliminary data.</text>
</comment>
<dbReference type="PROSITE" id="PS51918">
    <property type="entry name" value="RADICAL_SAM"/>
    <property type="match status" value="1"/>
</dbReference>
<dbReference type="GO" id="GO:0051536">
    <property type="term" value="F:iron-sulfur cluster binding"/>
    <property type="evidence" value="ECO:0007669"/>
    <property type="project" value="UniProtKB-KW"/>
</dbReference>
<dbReference type="AlphaFoldDB" id="A0A0F9RGU0"/>
<accession>A0A0F9RGU0</accession>
<dbReference type="Gene3D" id="3.20.20.70">
    <property type="entry name" value="Aldolase class I"/>
    <property type="match status" value="1"/>
</dbReference>
<dbReference type="Pfam" id="PF04055">
    <property type="entry name" value="Radical_SAM"/>
    <property type="match status" value="1"/>
</dbReference>
<evidence type="ECO:0000313" key="6">
    <source>
        <dbReference type="EMBL" id="KKN16478.1"/>
    </source>
</evidence>
<feature type="domain" description="Radical SAM core" evidence="5">
    <location>
        <begin position="124"/>
        <end position="350"/>
    </location>
</feature>
<dbReference type="InterPro" id="IPR013785">
    <property type="entry name" value="Aldolase_TIM"/>
</dbReference>
<dbReference type="NCBIfam" id="NF045502">
    <property type="entry name" value="variant_rSAM"/>
    <property type="match status" value="1"/>
</dbReference>
<dbReference type="InterPro" id="IPR007197">
    <property type="entry name" value="rSAM"/>
</dbReference>
<dbReference type="SUPFAM" id="SSF102114">
    <property type="entry name" value="Radical SAM enzymes"/>
    <property type="match status" value="1"/>
</dbReference>
<dbReference type="GO" id="GO:0003824">
    <property type="term" value="F:catalytic activity"/>
    <property type="evidence" value="ECO:0007669"/>
    <property type="project" value="InterPro"/>
</dbReference>
<evidence type="ECO:0000256" key="1">
    <source>
        <dbReference type="ARBA" id="ARBA00022691"/>
    </source>
</evidence>
<dbReference type="EMBL" id="LAZR01003611">
    <property type="protein sequence ID" value="KKN16478.1"/>
    <property type="molecule type" value="Genomic_DNA"/>
</dbReference>
<name>A0A0F9RGU0_9ZZZZ</name>